<sequence>MDIKDKNLLQCSANKVITREPEREPGENPSEVRITNESRYFKSYEFKHKYDQTRNKTTEYLSMICINANNLKYNFDKINDYLEELGYPWDIIGCSETFLKNGDPSLHICHYTFVGNERKDKAGGGVAFFVHNGITFERRKDLTVQVKDCETPCNSLFIEVTGIASRNIIFGVIYSPSFVRKNHMGEFRDSVANVFAKIAEENKVLFIMGDFNINLLDRRYKKFLNAVFNYNYKPLINRSTRVCITETKESRTLIDNIYTNAKYATADTGGILLSAVSDHFPIFQFISLDKVNNAVNWKVSIEDKQAFKTHLKNEIAYKTINGFSLTDTKLVLSRETEKFYRWTSKIKSDYYITKFQNDEVKREIINFINVMIKDKFKCSKPCACICTSEYKMAHMPQSEFTYQYFCGTRKEFVKTPSDGLFTDTTSEEIVELIHQIIKDNSHLSLHRFCPQLITEDLNLTASLSKVFNQSLREGKSPDYSSLHSLKEVVEQWQVWEKCVFPQFDDIFEKIVCKLTKNLLDKNKLTYNNPHLFETQKVNKMAYLVNNVQRALNDKLSPIGVFFSLKRSEIDSGILSTKLKKTGIYGALLNWLSSYFKSRYQNTPSTCNSSLLDLLYANVMTDISNYPIIVNQNEIVIICTNEKKGKKSAWYEKLKETMDNLYKELDENGLSVERCCYIRFRNEENNGKPVQDQTAPKESNEKFKRVEKTTFCGISIDSGVNFHTGDEMHACEEQKVIDECRKRNLLPPEVLTAAQLCCMNVAEL</sequence>
<dbReference type="KEGG" id="aplc:110981789"/>
<accession>A0A8B7YQ25</accession>
<dbReference type="InterPro" id="IPR005135">
    <property type="entry name" value="Endo/exonuclease/phosphatase"/>
</dbReference>
<evidence type="ECO:0000313" key="3">
    <source>
        <dbReference type="RefSeq" id="XP_022095379.1"/>
    </source>
</evidence>
<dbReference type="GeneID" id="110981789"/>
<feature type="domain" description="Endonuclease/exonuclease/phosphatase" evidence="1">
    <location>
        <begin position="68"/>
        <end position="279"/>
    </location>
</feature>
<keyword evidence="2" id="KW-1185">Reference proteome</keyword>
<dbReference type="OMA" id="CISKEAN"/>
<evidence type="ECO:0000313" key="2">
    <source>
        <dbReference type="Proteomes" id="UP000694845"/>
    </source>
</evidence>
<dbReference type="PANTHER" id="PTHR33776:SF4">
    <property type="entry name" value="ENDONUCLEASE_EXONUCLEASE_PHOSPHATASE DOMAIN-CONTAINING PROTEIN"/>
    <property type="match status" value="1"/>
</dbReference>
<dbReference type="Pfam" id="PF03372">
    <property type="entry name" value="Exo_endo_phos"/>
    <property type="match status" value="1"/>
</dbReference>
<dbReference type="AlphaFoldDB" id="A0A8B7YQ25"/>
<dbReference type="Proteomes" id="UP000694845">
    <property type="component" value="Unplaced"/>
</dbReference>
<name>A0A8B7YQ25_ACAPL</name>
<dbReference type="Gene3D" id="3.60.10.10">
    <property type="entry name" value="Endonuclease/exonuclease/phosphatase"/>
    <property type="match status" value="1"/>
</dbReference>
<dbReference type="SUPFAM" id="SSF56219">
    <property type="entry name" value="DNase I-like"/>
    <property type="match status" value="1"/>
</dbReference>
<reference evidence="3" key="1">
    <citation type="submission" date="2025-08" db="UniProtKB">
        <authorList>
            <consortium name="RefSeq"/>
        </authorList>
    </citation>
    <scope>IDENTIFICATION</scope>
</reference>
<dbReference type="PANTHER" id="PTHR33776">
    <property type="entry name" value="ENDO/EXONUCLEASE/PHOSPHATASE DOMAIN-CONTAINING PROTEIN"/>
    <property type="match status" value="1"/>
</dbReference>
<dbReference type="GO" id="GO:0003824">
    <property type="term" value="F:catalytic activity"/>
    <property type="evidence" value="ECO:0007669"/>
    <property type="project" value="InterPro"/>
</dbReference>
<proteinExistence type="predicted"/>
<dbReference type="OrthoDB" id="8942991at2759"/>
<gene>
    <name evidence="3" type="primary">LOC110981789</name>
</gene>
<dbReference type="InterPro" id="IPR036691">
    <property type="entry name" value="Endo/exonu/phosph_ase_sf"/>
</dbReference>
<evidence type="ECO:0000259" key="1">
    <source>
        <dbReference type="Pfam" id="PF03372"/>
    </source>
</evidence>
<protein>
    <submittedName>
        <fullName evidence="3">Uncharacterized protein LOC110981789</fullName>
    </submittedName>
</protein>
<dbReference type="RefSeq" id="XP_022095379.1">
    <property type="nucleotide sequence ID" value="XM_022239687.1"/>
</dbReference>
<organism evidence="2 3">
    <name type="scientific">Acanthaster planci</name>
    <name type="common">Crown-of-thorns starfish</name>
    <dbReference type="NCBI Taxonomy" id="133434"/>
    <lineage>
        <taxon>Eukaryota</taxon>
        <taxon>Metazoa</taxon>
        <taxon>Echinodermata</taxon>
        <taxon>Eleutherozoa</taxon>
        <taxon>Asterozoa</taxon>
        <taxon>Asteroidea</taxon>
        <taxon>Valvatacea</taxon>
        <taxon>Valvatida</taxon>
        <taxon>Acanthasteridae</taxon>
        <taxon>Acanthaster</taxon>
    </lineage>
</organism>